<dbReference type="OrthoDB" id="5523488at2"/>
<dbReference type="SUPFAM" id="SSF140931">
    <property type="entry name" value="Fic-like"/>
    <property type="match status" value="1"/>
</dbReference>
<proteinExistence type="predicted"/>
<reference evidence="3" key="1">
    <citation type="submission" date="2020-01" db="EMBL/GenBank/DDBJ databases">
        <title>Whole-genome analyses of novel actinobacteria.</title>
        <authorList>
            <person name="Sahin N."/>
        </authorList>
    </citation>
    <scope>NUCLEOTIDE SEQUENCE</scope>
    <source>
        <strain evidence="3">YC537</strain>
    </source>
</reference>
<dbReference type="EMBL" id="JAAAHS010000557">
    <property type="protein sequence ID" value="NBE56688.1"/>
    <property type="molecule type" value="Genomic_DNA"/>
</dbReference>
<accession>A0A964UWF2</accession>
<sequence length="212" mass="23251">MDGFARWCAAGARTQDPTRADRLLAALARSRADATRRRPLSLALLTSWQRLVLGTPDVAFRDGDAFAKGGRERYALTVDTRRDFERCLRESADPAVPVAARAARACLDVAFFHPFPDGNARLSMLTLAHVLDLEGIRPPEVGPLRTTRYADDAAGAEDLAVLVGVLIRAARPRRRSWAVSTQAHRQRVEGPDLRGSGPPTNRYFQISPTHSG</sequence>
<evidence type="ECO:0000313" key="3">
    <source>
        <dbReference type="EMBL" id="NBE56688.1"/>
    </source>
</evidence>
<keyword evidence="4" id="KW-1185">Reference proteome</keyword>
<feature type="domain" description="Fido" evidence="2">
    <location>
        <begin position="40"/>
        <end position="168"/>
    </location>
</feature>
<dbReference type="PROSITE" id="PS51459">
    <property type="entry name" value="FIDO"/>
    <property type="match status" value="1"/>
</dbReference>
<comment type="caution">
    <text evidence="3">The sequence shown here is derived from an EMBL/GenBank/DDBJ whole genome shotgun (WGS) entry which is preliminary data.</text>
</comment>
<evidence type="ECO:0000259" key="2">
    <source>
        <dbReference type="PROSITE" id="PS51459"/>
    </source>
</evidence>
<organism evidence="3 4">
    <name type="scientific">Streptomyces boluensis</name>
    <dbReference type="NCBI Taxonomy" id="1775135"/>
    <lineage>
        <taxon>Bacteria</taxon>
        <taxon>Bacillati</taxon>
        <taxon>Actinomycetota</taxon>
        <taxon>Actinomycetes</taxon>
        <taxon>Kitasatosporales</taxon>
        <taxon>Streptomycetaceae</taxon>
        <taxon>Streptomyces</taxon>
    </lineage>
</organism>
<gene>
    <name evidence="3" type="ORF">GUY60_35745</name>
</gene>
<evidence type="ECO:0000313" key="4">
    <source>
        <dbReference type="Proteomes" id="UP000598297"/>
    </source>
</evidence>
<name>A0A964UWF2_9ACTN</name>
<dbReference type="Pfam" id="PF02661">
    <property type="entry name" value="Fic"/>
    <property type="match status" value="1"/>
</dbReference>
<dbReference type="AlphaFoldDB" id="A0A964UWF2"/>
<dbReference type="InterPro" id="IPR036597">
    <property type="entry name" value="Fido-like_dom_sf"/>
</dbReference>
<dbReference type="Gene3D" id="1.10.3290.10">
    <property type="entry name" value="Fido-like domain"/>
    <property type="match status" value="1"/>
</dbReference>
<dbReference type="Proteomes" id="UP000598297">
    <property type="component" value="Unassembled WGS sequence"/>
</dbReference>
<protein>
    <recommendedName>
        <fullName evidence="2">Fido domain-containing protein</fullName>
    </recommendedName>
</protein>
<dbReference type="InterPro" id="IPR003812">
    <property type="entry name" value="Fido"/>
</dbReference>
<feature type="compositionally biased region" description="Polar residues" evidence="1">
    <location>
        <begin position="198"/>
        <end position="212"/>
    </location>
</feature>
<feature type="region of interest" description="Disordered" evidence="1">
    <location>
        <begin position="178"/>
        <end position="212"/>
    </location>
</feature>
<evidence type="ECO:0000256" key="1">
    <source>
        <dbReference type="SAM" id="MobiDB-lite"/>
    </source>
</evidence>